<keyword evidence="3" id="KW-1185">Reference proteome</keyword>
<dbReference type="EMBL" id="BMAV01008557">
    <property type="protein sequence ID" value="GFY52219.1"/>
    <property type="molecule type" value="Genomic_DNA"/>
</dbReference>
<dbReference type="InterPro" id="IPR052560">
    <property type="entry name" value="RdDP_mobile_element"/>
</dbReference>
<dbReference type="SUPFAM" id="SSF56219">
    <property type="entry name" value="DNase I-like"/>
    <property type="match status" value="1"/>
</dbReference>
<protein>
    <recommendedName>
        <fullName evidence="1">Endonuclease/exonuclease/phosphatase domain-containing protein</fullName>
    </recommendedName>
</protein>
<evidence type="ECO:0000259" key="1">
    <source>
        <dbReference type="Pfam" id="PF14529"/>
    </source>
</evidence>
<dbReference type="AlphaFoldDB" id="A0A8X7C4I0"/>
<proteinExistence type="predicted"/>
<dbReference type="GO" id="GO:0003824">
    <property type="term" value="F:catalytic activity"/>
    <property type="evidence" value="ECO:0007669"/>
    <property type="project" value="InterPro"/>
</dbReference>
<comment type="caution">
    <text evidence="2">The sequence shown here is derived from an EMBL/GenBank/DDBJ whole genome shotgun (WGS) entry which is preliminary data.</text>
</comment>
<dbReference type="Pfam" id="PF14529">
    <property type="entry name" value="Exo_endo_phos_2"/>
    <property type="match status" value="1"/>
</dbReference>
<reference evidence="2" key="1">
    <citation type="submission" date="2020-08" db="EMBL/GenBank/DDBJ databases">
        <title>Multicomponent nature underlies the extraordinary mechanical properties of spider dragline silk.</title>
        <authorList>
            <person name="Kono N."/>
            <person name="Nakamura H."/>
            <person name="Mori M."/>
            <person name="Yoshida Y."/>
            <person name="Ohtoshi R."/>
            <person name="Malay A.D."/>
            <person name="Moran D.A.P."/>
            <person name="Tomita M."/>
            <person name="Numata K."/>
            <person name="Arakawa K."/>
        </authorList>
    </citation>
    <scope>NUCLEOTIDE SEQUENCE</scope>
</reference>
<dbReference type="Proteomes" id="UP000886998">
    <property type="component" value="Unassembled WGS sequence"/>
</dbReference>
<evidence type="ECO:0000313" key="2">
    <source>
        <dbReference type="EMBL" id="GFY52219.1"/>
    </source>
</evidence>
<dbReference type="PANTHER" id="PTHR36688:SF2">
    <property type="entry name" value="ENDONUCLEASE_EXONUCLEASE_PHOSPHATASE DOMAIN-CONTAINING PROTEIN"/>
    <property type="match status" value="1"/>
</dbReference>
<dbReference type="Gene3D" id="3.60.10.10">
    <property type="entry name" value="Endonuclease/exonuclease/phosphatase"/>
    <property type="match status" value="1"/>
</dbReference>
<organism evidence="2 3">
    <name type="scientific">Trichonephila inaurata madagascariensis</name>
    <dbReference type="NCBI Taxonomy" id="2747483"/>
    <lineage>
        <taxon>Eukaryota</taxon>
        <taxon>Metazoa</taxon>
        <taxon>Ecdysozoa</taxon>
        <taxon>Arthropoda</taxon>
        <taxon>Chelicerata</taxon>
        <taxon>Arachnida</taxon>
        <taxon>Araneae</taxon>
        <taxon>Araneomorphae</taxon>
        <taxon>Entelegynae</taxon>
        <taxon>Araneoidea</taxon>
        <taxon>Nephilidae</taxon>
        <taxon>Trichonephila</taxon>
        <taxon>Trichonephila inaurata</taxon>
    </lineage>
</organism>
<evidence type="ECO:0000313" key="3">
    <source>
        <dbReference type="Proteomes" id="UP000886998"/>
    </source>
</evidence>
<dbReference type="InterPro" id="IPR036691">
    <property type="entry name" value="Endo/exonu/phosph_ase_sf"/>
</dbReference>
<sequence>MNRISISATRLKLDQILDLADIHGAQIIALQESNLKDSTYFKNQGYNISRSDRKDKHGGRLAFLIRDLTYESIDIDCTNDSDLELQGIKICWRGKKLNIINAYRPPNNKSLPSDLINLFVENTIFIGDLNAKHLNCGCSANNQQGLDLINMIDDSGFCFLNDGTPTHSSYSYATVEALDIAFVSPNIFPGCKWSVLGNIGSDHLPILIKLDARQPAYKDRKKFWNFKKADWESYASSVDSKINKNPLTNDVEFDWLTLKDIIIRNAKNTIPRGNFRKTKKHFIHKSEPLQNLLEEKRYLLGASVYLLNL</sequence>
<feature type="domain" description="Endonuclease/exonuclease/phosphatase" evidence="1">
    <location>
        <begin position="98"/>
        <end position="206"/>
    </location>
</feature>
<dbReference type="OrthoDB" id="6436593at2759"/>
<gene>
    <name evidence="2" type="primary">AVEN_31417_1</name>
    <name evidence="2" type="ORF">TNIN_320921</name>
</gene>
<dbReference type="InterPro" id="IPR005135">
    <property type="entry name" value="Endo/exonuclease/phosphatase"/>
</dbReference>
<name>A0A8X7C4I0_9ARAC</name>
<accession>A0A8X7C4I0</accession>
<dbReference type="PANTHER" id="PTHR36688">
    <property type="entry name" value="ENDO/EXONUCLEASE/PHOSPHATASE DOMAIN-CONTAINING PROTEIN"/>
    <property type="match status" value="1"/>
</dbReference>